<reference evidence="8" key="1">
    <citation type="journal article" date="2019" name="PLoS Negl. Trop. Dis.">
        <title>Revisiting the worldwide diversity of Leptospira species in the environment.</title>
        <authorList>
            <person name="Vincent A.T."/>
            <person name="Schiettekatte O."/>
            <person name="Bourhy P."/>
            <person name="Veyrier F.J."/>
            <person name="Picardeau M."/>
        </authorList>
    </citation>
    <scope>NUCLEOTIDE SEQUENCE [LARGE SCALE GENOMIC DNA]</scope>
    <source>
        <strain evidence="8">201702476</strain>
    </source>
</reference>
<feature type="domain" description="Major facilitator superfamily (MFS) profile" evidence="7">
    <location>
        <begin position="246"/>
        <end position="449"/>
    </location>
</feature>
<feature type="transmembrane region" description="Helical" evidence="6">
    <location>
        <begin position="247"/>
        <end position="272"/>
    </location>
</feature>
<evidence type="ECO:0000313" key="8">
    <source>
        <dbReference type="EMBL" id="TGL57146.1"/>
    </source>
</evidence>
<keyword evidence="9" id="KW-1185">Reference proteome</keyword>
<feature type="transmembrane region" description="Helical" evidence="6">
    <location>
        <begin position="348"/>
        <end position="366"/>
    </location>
</feature>
<dbReference type="AlphaFoldDB" id="A0A4V3JQT2"/>
<dbReference type="InterPro" id="IPR024671">
    <property type="entry name" value="Atg22-like"/>
</dbReference>
<feature type="transmembrane region" description="Helical" evidence="6">
    <location>
        <begin position="316"/>
        <end position="342"/>
    </location>
</feature>
<evidence type="ECO:0000313" key="9">
    <source>
        <dbReference type="Proteomes" id="UP000297693"/>
    </source>
</evidence>
<dbReference type="EMBL" id="RQGD01000039">
    <property type="protein sequence ID" value="TGL57146.1"/>
    <property type="molecule type" value="Genomic_DNA"/>
</dbReference>
<dbReference type="RefSeq" id="WP_135624774.1">
    <property type="nucleotide sequence ID" value="NZ_RQGD01000039.1"/>
</dbReference>
<keyword evidence="4 6" id="KW-1133">Transmembrane helix</keyword>
<dbReference type="SUPFAM" id="SSF103473">
    <property type="entry name" value="MFS general substrate transporter"/>
    <property type="match status" value="1"/>
</dbReference>
<evidence type="ECO:0000256" key="1">
    <source>
        <dbReference type="ARBA" id="ARBA00004127"/>
    </source>
</evidence>
<keyword evidence="2" id="KW-0813">Transport</keyword>
<dbReference type="PANTHER" id="PTHR23519">
    <property type="entry name" value="AUTOPHAGY-RELATED PROTEIN 22"/>
    <property type="match status" value="1"/>
</dbReference>
<dbReference type="Gene3D" id="1.20.1250.20">
    <property type="entry name" value="MFS general substrate transporter like domains"/>
    <property type="match status" value="2"/>
</dbReference>
<evidence type="ECO:0000256" key="4">
    <source>
        <dbReference type="ARBA" id="ARBA00022989"/>
    </source>
</evidence>
<keyword evidence="3 6" id="KW-0812">Transmembrane</keyword>
<sequence length="449" mass="49549">MAHELSPERKKNRNREIFGWCMFDFANSSYTTVIISVVYCEIFTQLVVPSDPNSVNPFQHGNSLWAWSLALSYLFVVLTGPIFGAITDFSSTKKLFLFISYIGCIIATFMLYYVNPGMIWLGFILVAISNFFFASGENFASSFLPTLGAKEDLGKISGYAWGIGYFGGIGSVVLATTLGDYTLANYENLKLVGPYTAVFFLVAAIPTFLFLKEPHLPLGHKPSVNYLKVGLDRVVTTLKDASRFKDLMIYLVSLFFTMAALAIAISFAFIYGSQEIHIEAQHKQVMFIFIQISAAIGALAFGVVQDNIGAKKTFNLTLVLWIAVCALIYFVQDVTAALNFVFGKEWTVQWVFVFISSLAGMGLGSTQSASRAMVGIFSPEAKSGEFFGMWGLSGKIAAAVGLFLFGYIQTIVSLRNAFLVVGFFYVISLLINLFVNEKRGVEAANQFQE</sequence>
<dbReference type="InterPro" id="IPR050495">
    <property type="entry name" value="ATG22/LtaA_families"/>
</dbReference>
<feature type="transmembrane region" description="Helical" evidence="6">
    <location>
        <begin position="95"/>
        <end position="113"/>
    </location>
</feature>
<feature type="transmembrane region" description="Helical" evidence="6">
    <location>
        <begin position="119"/>
        <end position="139"/>
    </location>
</feature>
<comment type="subcellular location">
    <subcellularLocation>
        <location evidence="1">Endomembrane system</location>
        <topology evidence="1">Multi-pass membrane protein</topology>
    </subcellularLocation>
</comment>
<feature type="transmembrane region" description="Helical" evidence="6">
    <location>
        <begin position="284"/>
        <end position="304"/>
    </location>
</feature>
<dbReference type="Pfam" id="PF11700">
    <property type="entry name" value="ATG22"/>
    <property type="match status" value="1"/>
</dbReference>
<organism evidence="8 9">
    <name type="scientific">Leptospira ognonensis</name>
    <dbReference type="NCBI Taxonomy" id="2484945"/>
    <lineage>
        <taxon>Bacteria</taxon>
        <taxon>Pseudomonadati</taxon>
        <taxon>Spirochaetota</taxon>
        <taxon>Spirochaetia</taxon>
        <taxon>Leptospirales</taxon>
        <taxon>Leptospiraceae</taxon>
        <taxon>Leptospira</taxon>
    </lineage>
</organism>
<dbReference type="GO" id="GO:0012505">
    <property type="term" value="C:endomembrane system"/>
    <property type="evidence" value="ECO:0007669"/>
    <property type="project" value="UniProtKB-SubCell"/>
</dbReference>
<keyword evidence="5 6" id="KW-0472">Membrane</keyword>
<dbReference type="GO" id="GO:0022857">
    <property type="term" value="F:transmembrane transporter activity"/>
    <property type="evidence" value="ECO:0007669"/>
    <property type="project" value="InterPro"/>
</dbReference>
<evidence type="ECO:0000256" key="5">
    <source>
        <dbReference type="ARBA" id="ARBA00023136"/>
    </source>
</evidence>
<gene>
    <name evidence="8" type="ORF">EHQ58_15275</name>
</gene>
<evidence type="ECO:0000256" key="2">
    <source>
        <dbReference type="ARBA" id="ARBA00022448"/>
    </source>
</evidence>
<name>A0A4V3JQT2_9LEPT</name>
<accession>A0A4V3JQT2</accession>
<comment type="caution">
    <text evidence="8">The sequence shown here is derived from an EMBL/GenBank/DDBJ whole genome shotgun (WGS) entry which is preliminary data.</text>
</comment>
<evidence type="ECO:0000256" key="3">
    <source>
        <dbReference type="ARBA" id="ARBA00022692"/>
    </source>
</evidence>
<feature type="transmembrane region" description="Helical" evidence="6">
    <location>
        <begin position="159"/>
        <end position="179"/>
    </location>
</feature>
<feature type="transmembrane region" description="Helical" evidence="6">
    <location>
        <begin position="21"/>
        <end position="44"/>
    </location>
</feature>
<feature type="transmembrane region" description="Helical" evidence="6">
    <location>
        <begin position="414"/>
        <end position="435"/>
    </location>
</feature>
<protein>
    <submittedName>
        <fullName evidence="8">MFS transporter</fullName>
    </submittedName>
</protein>
<evidence type="ECO:0000259" key="7">
    <source>
        <dbReference type="PROSITE" id="PS50850"/>
    </source>
</evidence>
<dbReference type="Proteomes" id="UP000297693">
    <property type="component" value="Unassembled WGS sequence"/>
</dbReference>
<dbReference type="PANTHER" id="PTHR23519:SF1">
    <property type="entry name" value="AUTOPHAGY-RELATED PROTEIN 22"/>
    <property type="match status" value="1"/>
</dbReference>
<dbReference type="InterPro" id="IPR020846">
    <property type="entry name" value="MFS_dom"/>
</dbReference>
<proteinExistence type="predicted"/>
<feature type="transmembrane region" description="Helical" evidence="6">
    <location>
        <begin position="64"/>
        <end position="83"/>
    </location>
</feature>
<dbReference type="OrthoDB" id="9768783at2"/>
<dbReference type="PROSITE" id="PS50850">
    <property type="entry name" value="MFS"/>
    <property type="match status" value="1"/>
</dbReference>
<dbReference type="InterPro" id="IPR036259">
    <property type="entry name" value="MFS_trans_sf"/>
</dbReference>
<feature type="transmembrane region" description="Helical" evidence="6">
    <location>
        <begin position="191"/>
        <end position="211"/>
    </location>
</feature>
<feature type="transmembrane region" description="Helical" evidence="6">
    <location>
        <begin position="387"/>
        <end position="408"/>
    </location>
</feature>
<evidence type="ECO:0000256" key="6">
    <source>
        <dbReference type="SAM" id="Phobius"/>
    </source>
</evidence>